<dbReference type="Gene3D" id="2.60.120.650">
    <property type="entry name" value="Cupin"/>
    <property type="match status" value="1"/>
</dbReference>
<name>A0ABN3UZJ4_9ACTN</name>
<evidence type="ECO:0000313" key="1">
    <source>
        <dbReference type="EMBL" id="GAA2771040.1"/>
    </source>
</evidence>
<proteinExistence type="predicted"/>
<reference evidence="1 2" key="1">
    <citation type="journal article" date="2019" name="Int. J. Syst. Evol. Microbiol.">
        <title>The Global Catalogue of Microorganisms (GCM) 10K type strain sequencing project: providing services to taxonomists for standard genome sequencing and annotation.</title>
        <authorList>
            <consortium name="The Broad Institute Genomics Platform"/>
            <consortium name="The Broad Institute Genome Sequencing Center for Infectious Disease"/>
            <person name="Wu L."/>
            <person name="Ma J."/>
        </authorList>
    </citation>
    <scope>NUCLEOTIDE SEQUENCE [LARGE SCALE GENOMIC DNA]</scope>
    <source>
        <strain evidence="1 2">JCM 11574</strain>
    </source>
</reference>
<dbReference type="EMBL" id="BAAAVM010000101">
    <property type="protein sequence ID" value="GAA2771040.1"/>
    <property type="molecule type" value="Genomic_DNA"/>
</dbReference>
<dbReference type="RefSeq" id="WP_345056925.1">
    <property type="nucleotide sequence ID" value="NZ_BAAAVM010000101.1"/>
</dbReference>
<evidence type="ECO:0000313" key="2">
    <source>
        <dbReference type="Proteomes" id="UP001500893"/>
    </source>
</evidence>
<comment type="caution">
    <text evidence="1">The sequence shown here is derived from an EMBL/GenBank/DDBJ whole genome shotgun (WGS) entry which is preliminary data.</text>
</comment>
<organism evidence="1 2">
    <name type="scientific">Streptomyces rameus</name>
    <dbReference type="NCBI Taxonomy" id="68261"/>
    <lineage>
        <taxon>Bacteria</taxon>
        <taxon>Bacillati</taxon>
        <taxon>Actinomycetota</taxon>
        <taxon>Actinomycetes</taxon>
        <taxon>Kitasatosporales</taxon>
        <taxon>Streptomycetaceae</taxon>
        <taxon>Streptomyces</taxon>
    </lineage>
</organism>
<gene>
    <name evidence="1" type="ORF">GCM10010521_55750</name>
</gene>
<dbReference type="SUPFAM" id="SSF51197">
    <property type="entry name" value="Clavaminate synthase-like"/>
    <property type="match status" value="1"/>
</dbReference>
<accession>A0ABN3UZJ4</accession>
<keyword evidence="2" id="KW-1185">Reference proteome</keyword>
<sequence>MTTVQTTTDDTRLQYWRAFLERYWEREAGIVGPPPVDLGLGGDWFFGAVVAAAAAGERGEGPLLRLSVDGTSPRTDRARYLPRAEDGSVAGFLARMDGETGGAEWSIGLSRLHRTSFEMWERAAVFTEGLWSALGGFPSGYADTDIFLGRYVGTRGGIHCDNAANFMFGVAGPKDLVVWPPSAGEWLPLHRPDWSAVRHTGQALRASTTDMGYFPSRFWHAGSSPDAASATFNIALFFDGDPVDAVTDAVTASLAGTPRQPYDQLVRPDGTELPEALADLLDRSLARIDRADVADRLLATWLRKLSARGFGHVPDPLDVPPVDHDLPVRLHRFPVVSQRSKGRLLMSANGHLARLPDHPALPAVLDRLNSGDVATPADLAGEQAGSGGDFADIVDAVLYRLRTWRAIDVLDRDAP</sequence>
<dbReference type="Proteomes" id="UP001500893">
    <property type="component" value="Unassembled WGS sequence"/>
</dbReference>
<protein>
    <submittedName>
        <fullName evidence="1">Uncharacterized protein</fullName>
    </submittedName>
</protein>